<accession>A0A3B1DVM0</accession>
<dbReference type="GO" id="GO:0003964">
    <property type="term" value="F:RNA-directed DNA polymerase activity"/>
    <property type="evidence" value="ECO:0007669"/>
    <property type="project" value="UniProtKB-KW"/>
</dbReference>
<name>A0A3B1DVM0_9ZZZZ</name>
<gene>
    <name evidence="1" type="ORF">MNBD_PLANCTO02-2314</name>
</gene>
<keyword evidence="1" id="KW-0548">Nucleotidyltransferase</keyword>
<dbReference type="EC" id="2.7.7.49" evidence="1"/>
<keyword evidence="1" id="KW-0695">RNA-directed DNA polymerase</keyword>
<dbReference type="AlphaFoldDB" id="A0A3B1DVM0"/>
<evidence type="ECO:0000313" key="1">
    <source>
        <dbReference type="EMBL" id="VAX39270.1"/>
    </source>
</evidence>
<proteinExistence type="predicted"/>
<protein>
    <submittedName>
        <fullName evidence="1">Retron-type RNA-directed DNA polymerase</fullName>
        <ecNumber evidence="1">2.7.7.49</ecNumber>
    </submittedName>
</protein>
<organism evidence="1">
    <name type="scientific">hydrothermal vent metagenome</name>
    <dbReference type="NCBI Taxonomy" id="652676"/>
    <lineage>
        <taxon>unclassified sequences</taxon>
        <taxon>metagenomes</taxon>
        <taxon>ecological metagenomes</taxon>
    </lineage>
</organism>
<reference evidence="1" key="1">
    <citation type="submission" date="2018-06" db="EMBL/GenBank/DDBJ databases">
        <authorList>
            <person name="Zhirakovskaya E."/>
        </authorList>
    </citation>
    <scope>NUCLEOTIDE SEQUENCE</scope>
</reference>
<sequence length="96" mass="11084">MTKQGGEIRSRWGWTEAPVWTNRMLAALENGVKGGNWFSLIDKVYLEANLIQSTHNKVVQNQGAAGVDHVTVEEFERHATTNQKRLRKELTFRRQF</sequence>
<dbReference type="EMBL" id="UOGL01000318">
    <property type="protein sequence ID" value="VAX39270.1"/>
    <property type="molecule type" value="Genomic_DNA"/>
</dbReference>
<keyword evidence="1" id="KW-0808">Transferase</keyword>